<dbReference type="GO" id="GO:0000774">
    <property type="term" value="F:adenyl-nucleotide exchange factor activity"/>
    <property type="evidence" value="ECO:0007669"/>
    <property type="project" value="InterPro"/>
</dbReference>
<evidence type="ECO:0000313" key="4">
    <source>
        <dbReference type="EMBL" id="AIF21716.1"/>
    </source>
</evidence>
<feature type="compositionally biased region" description="Basic and acidic residues" evidence="3">
    <location>
        <begin position="28"/>
        <end position="44"/>
    </location>
</feature>
<proteinExistence type="inferred from homology"/>
<gene>
    <name evidence="4" type="primary">GRPE</name>
</gene>
<name>A0A075HZA4_9ARCH</name>
<dbReference type="InterPro" id="IPR000740">
    <property type="entry name" value="GrpE"/>
</dbReference>
<dbReference type="GO" id="GO:0042803">
    <property type="term" value="F:protein homodimerization activity"/>
    <property type="evidence" value="ECO:0007669"/>
    <property type="project" value="InterPro"/>
</dbReference>
<dbReference type="GO" id="GO:0006457">
    <property type="term" value="P:protein folding"/>
    <property type="evidence" value="ECO:0007669"/>
    <property type="project" value="InterPro"/>
</dbReference>
<dbReference type="Pfam" id="PF01025">
    <property type="entry name" value="GrpE"/>
    <property type="match status" value="1"/>
</dbReference>
<sequence length="169" mass="19979">MVPEEYEDLNDKFHRLYLAKPCPICKRPMSDHTNEEVKECKSTDEQNNSKQSKVDETSIDYEQRIDELKELLEKEKQNSSLNTEKWKRVLADYQNLEKRTQQEIIDKVSSETSKLILEFLTVYENFIRAKEVYAKEGVNITGLESIIKNNEFSVFRIWCKANRRSGSNF</sequence>
<dbReference type="GO" id="GO:0051087">
    <property type="term" value="F:protein-folding chaperone binding"/>
    <property type="evidence" value="ECO:0007669"/>
    <property type="project" value="InterPro"/>
</dbReference>
<dbReference type="EMBL" id="KF901196">
    <property type="protein sequence ID" value="AIF21716.1"/>
    <property type="molecule type" value="Genomic_DNA"/>
</dbReference>
<reference evidence="4" key="1">
    <citation type="journal article" date="2014" name="Genome Biol. Evol.">
        <title>Pangenome evidence for extensive interdomain horizontal transfer affecting lineage core and shell genes in uncultured planktonic thaumarchaeota and euryarchaeota.</title>
        <authorList>
            <person name="Deschamps P."/>
            <person name="Zivanovic Y."/>
            <person name="Moreira D."/>
            <person name="Rodriguez-Valera F."/>
            <person name="Lopez-Garcia P."/>
        </authorList>
    </citation>
    <scope>NUCLEOTIDE SEQUENCE</scope>
</reference>
<dbReference type="SUPFAM" id="SSF58014">
    <property type="entry name" value="Coiled-coil domain of nucleotide exchange factor GrpE"/>
    <property type="match status" value="1"/>
</dbReference>
<dbReference type="InterPro" id="IPR013805">
    <property type="entry name" value="GrpE_CC"/>
</dbReference>
<keyword evidence="2" id="KW-0143">Chaperone</keyword>
<evidence type="ECO:0000256" key="3">
    <source>
        <dbReference type="SAM" id="MobiDB-lite"/>
    </source>
</evidence>
<accession>A0A075HZA4</accession>
<dbReference type="AlphaFoldDB" id="A0A075HZA4"/>
<keyword evidence="4" id="KW-0346">Stress response</keyword>
<comment type="similarity">
    <text evidence="1">Belongs to the GrpE family.</text>
</comment>
<organism evidence="4">
    <name type="scientific">uncultured marine thaumarchaeote SAT1000_06_A02</name>
    <dbReference type="NCBI Taxonomy" id="1456359"/>
    <lineage>
        <taxon>Archaea</taxon>
        <taxon>Nitrososphaerota</taxon>
        <taxon>environmental samples</taxon>
    </lineage>
</organism>
<dbReference type="Gene3D" id="3.90.20.20">
    <property type="match status" value="1"/>
</dbReference>
<feature type="region of interest" description="Disordered" evidence="3">
    <location>
        <begin position="26"/>
        <end position="58"/>
    </location>
</feature>
<protein>
    <submittedName>
        <fullName evidence="4">Heat shock protein (GRPE)</fullName>
    </submittedName>
</protein>
<evidence type="ECO:0000256" key="2">
    <source>
        <dbReference type="ARBA" id="ARBA00023186"/>
    </source>
</evidence>
<evidence type="ECO:0000256" key="1">
    <source>
        <dbReference type="ARBA" id="ARBA00009054"/>
    </source>
</evidence>